<keyword evidence="9" id="KW-1185">Reference proteome</keyword>
<feature type="domain" description="Glucose-methanol-choline oxidoreductase N-terminal" evidence="6">
    <location>
        <begin position="18"/>
        <end position="41"/>
    </location>
</feature>
<dbReference type="InterPro" id="IPR012132">
    <property type="entry name" value="GMC_OxRdtase"/>
</dbReference>
<dbReference type="SUPFAM" id="SSF54373">
    <property type="entry name" value="FAD-linked reductases, C-terminal domain"/>
    <property type="match status" value="1"/>
</dbReference>
<comment type="caution">
    <text evidence="8">The sequence shown here is derived from an EMBL/GenBank/DDBJ whole genome shotgun (WGS) entry which is preliminary data.</text>
</comment>
<proteinExistence type="inferred from homology"/>
<evidence type="ECO:0000256" key="2">
    <source>
        <dbReference type="ARBA" id="ARBA00010790"/>
    </source>
</evidence>
<feature type="non-terminal residue" evidence="8">
    <location>
        <position position="1"/>
    </location>
</feature>
<dbReference type="InterPro" id="IPR000172">
    <property type="entry name" value="GMC_OxRdtase_N"/>
</dbReference>
<dbReference type="PANTHER" id="PTHR11552:SF147">
    <property type="entry name" value="CHOLINE DEHYDROGENASE, MITOCHONDRIAL"/>
    <property type="match status" value="1"/>
</dbReference>
<dbReference type="AlphaFoldDB" id="A0A0L7KY32"/>
<comment type="similarity">
    <text evidence="2 5">Belongs to the GMC oxidoreductase family.</text>
</comment>
<dbReference type="GO" id="GO:0050660">
    <property type="term" value="F:flavin adenine dinucleotide binding"/>
    <property type="evidence" value="ECO:0007669"/>
    <property type="project" value="InterPro"/>
</dbReference>
<dbReference type="Pfam" id="PF05199">
    <property type="entry name" value="GMC_oxred_C"/>
    <property type="match status" value="1"/>
</dbReference>
<organism evidence="8 9">
    <name type="scientific">Operophtera brumata</name>
    <name type="common">Winter moth</name>
    <name type="synonym">Phalaena brumata</name>
    <dbReference type="NCBI Taxonomy" id="104452"/>
    <lineage>
        <taxon>Eukaryota</taxon>
        <taxon>Metazoa</taxon>
        <taxon>Ecdysozoa</taxon>
        <taxon>Arthropoda</taxon>
        <taxon>Hexapoda</taxon>
        <taxon>Insecta</taxon>
        <taxon>Pterygota</taxon>
        <taxon>Neoptera</taxon>
        <taxon>Endopterygota</taxon>
        <taxon>Lepidoptera</taxon>
        <taxon>Glossata</taxon>
        <taxon>Ditrysia</taxon>
        <taxon>Geometroidea</taxon>
        <taxon>Geometridae</taxon>
        <taxon>Larentiinae</taxon>
        <taxon>Operophtera</taxon>
    </lineage>
</organism>
<evidence type="ECO:0000259" key="7">
    <source>
        <dbReference type="PROSITE" id="PS00624"/>
    </source>
</evidence>
<name>A0A0L7KY32_OPEBR</name>
<comment type="cofactor">
    <cofactor evidence="1">
        <name>FAD</name>
        <dbReference type="ChEBI" id="CHEBI:57692"/>
    </cofactor>
</comment>
<evidence type="ECO:0000256" key="4">
    <source>
        <dbReference type="ARBA" id="ARBA00022827"/>
    </source>
</evidence>
<dbReference type="EMBL" id="JTDY01004610">
    <property type="protein sequence ID" value="KOB67954.1"/>
    <property type="molecule type" value="Genomic_DNA"/>
</dbReference>
<evidence type="ECO:0000256" key="1">
    <source>
        <dbReference type="ARBA" id="ARBA00001974"/>
    </source>
</evidence>
<sequence length="496" mass="54543">TTSNNKSCLSYGCPFNRGKCLGGSTSINHMLYTRGNRKDFDYNLPGWSWQDLKPYFLRYEGLQDLDRLPSSSKPYHNASGLMKLSLFDHTNSPWHSRIIEGYRHLNLPLNEDVNGESQIGVGFIPGYVHGGERMSTARAFLARDDVKLSLKVAKHALCTGVIIDDNNVARGVKVVQRPSKKTLLVYARKEVILSAGTVGTPHILMLSGVGPATHLKEMGIPIRADLPVGLDISDHIIAYMFVLVDRSSGLAGDLATIAEKARDLTQYATRLKGPLTSIGLVDIAMFANTHCYNSSAARLEVGRGCELPNLQIIHVYLDRYVFLLARSLVERRASFAAQVVDQLEAVSSEYAVLIMSPINLVPRSRGSIRLASKNPLKPPAIFPNFLSDARDVDEALRSISLVEDLLESPAFRSQGARILHLELAGCPRYEEDREGYWRCYVRHLTAPGLHAAGSAALGRVLDARLRVRGVARLRVADASAMPSVPRGSCSKLIESV</sequence>
<accession>A0A0L7KY32</accession>
<evidence type="ECO:0000259" key="6">
    <source>
        <dbReference type="PROSITE" id="PS00623"/>
    </source>
</evidence>
<dbReference type="Proteomes" id="UP000037510">
    <property type="component" value="Unassembled WGS sequence"/>
</dbReference>
<dbReference type="PIRSF" id="PIRSF000137">
    <property type="entry name" value="Alcohol_oxidase"/>
    <property type="match status" value="1"/>
</dbReference>
<protein>
    <submittedName>
        <fullName evidence="8">Glucose dehydrogenase</fullName>
    </submittedName>
</protein>
<dbReference type="InterPro" id="IPR036188">
    <property type="entry name" value="FAD/NAD-bd_sf"/>
</dbReference>
<dbReference type="SUPFAM" id="SSF51905">
    <property type="entry name" value="FAD/NAD(P)-binding domain"/>
    <property type="match status" value="1"/>
</dbReference>
<dbReference type="PROSITE" id="PS00623">
    <property type="entry name" value="GMC_OXRED_1"/>
    <property type="match status" value="1"/>
</dbReference>
<feature type="domain" description="Glucose-methanol-choline oxidoreductase N-terminal" evidence="7">
    <location>
        <begin position="196"/>
        <end position="210"/>
    </location>
</feature>
<dbReference type="Gene3D" id="3.50.50.60">
    <property type="entry name" value="FAD/NAD(P)-binding domain"/>
    <property type="match status" value="1"/>
</dbReference>
<evidence type="ECO:0000256" key="5">
    <source>
        <dbReference type="RuleBase" id="RU003968"/>
    </source>
</evidence>
<evidence type="ECO:0000256" key="3">
    <source>
        <dbReference type="ARBA" id="ARBA00022630"/>
    </source>
</evidence>
<evidence type="ECO:0000313" key="9">
    <source>
        <dbReference type="Proteomes" id="UP000037510"/>
    </source>
</evidence>
<dbReference type="GO" id="GO:0016614">
    <property type="term" value="F:oxidoreductase activity, acting on CH-OH group of donors"/>
    <property type="evidence" value="ECO:0007669"/>
    <property type="project" value="InterPro"/>
</dbReference>
<dbReference type="Gene3D" id="3.30.560.10">
    <property type="entry name" value="Glucose Oxidase, domain 3"/>
    <property type="match status" value="1"/>
</dbReference>
<evidence type="ECO:0000313" key="8">
    <source>
        <dbReference type="EMBL" id="KOB67954.1"/>
    </source>
</evidence>
<keyword evidence="4 5" id="KW-0274">FAD</keyword>
<dbReference type="STRING" id="104452.A0A0L7KY32"/>
<dbReference type="InterPro" id="IPR007867">
    <property type="entry name" value="GMC_OxRtase_C"/>
</dbReference>
<dbReference type="PROSITE" id="PS00624">
    <property type="entry name" value="GMC_OXRED_2"/>
    <property type="match status" value="1"/>
</dbReference>
<dbReference type="PANTHER" id="PTHR11552">
    <property type="entry name" value="GLUCOSE-METHANOL-CHOLINE GMC OXIDOREDUCTASE"/>
    <property type="match status" value="1"/>
</dbReference>
<reference evidence="8 9" key="1">
    <citation type="journal article" date="2015" name="Genome Biol. Evol.">
        <title>The genome of winter moth (Operophtera brumata) provides a genomic perspective on sexual dimorphism and phenology.</title>
        <authorList>
            <person name="Derks M.F."/>
            <person name="Smit S."/>
            <person name="Salis L."/>
            <person name="Schijlen E."/>
            <person name="Bossers A."/>
            <person name="Mateman C."/>
            <person name="Pijl A.S."/>
            <person name="de Ridder D."/>
            <person name="Groenen M.A."/>
            <person name="Visser M.E."/>
            <person name="Megens H.J."/>
        </authorList>
    </citation>
    <scope>NUCLEOTIDE SEQUENCE [LARGE SCALE GENOMIC DNA]</scope>
    <source>
        <strain evidence="8">WM2013NL</strain>
        <tissue evidence="8">Head and thorax</tissue>
    </source>
</reference>
<keyword evidence="3 5" id="KW-0285">Flavoprotein</keyword>
<gene>
    <name evidence="8" type="ORF">OBRU01_16792</name>
</gene>
<dbReference type="Pfam" id="PF00732">
    <property type="entry name" value="GMC_oxred_N"/>
    <property type="match status" value="1"/>
</dbReference>